<reference evidence="1 2" key="1">
    <citation type="submission" date="2018-03" db="EMBL/GenBank/DDBJ databases">
        <title>Adhaeribacter sp. HMF7605 Genome sequencing and assembly.</title>
        <authorList>
            <person name="Kang H."/>
            <person name="Kang J."/>
            <person name="Cha I."/>
            <person name="Kim H."/>
            <person name="Joh K."/>
        </authorList>
    </citation>
    <scope>NUCLEOTIDE SEQUENCE [LARGE SCALE GENOMIC DNA]</scope>
    <source>
        <strain evidence="1 2">HMF7605</strain>
    </source>
</reference>
<sequence>MNDWPTYNQTKIADFVQELKVYFGNPLTIDSIYRKELDPKDGLDLWRHEAGSSVAEMIHISTRFEGESNFDKILQQLLNYYKVVKYHRKSTPKKY</sequence>
<dbReference type="AlphaFoldDB" id="A0A2T2YI15"/>
<organism evidence="1 2">
    <name type="scientific">Adhaeribacter arboris</name>
    <dbReference type="NCBI Taxonomy" id="2072846"/>
    <lineage>
        <taxon>Bacteria</taxon>
        <taxon>Pseudomonadati</taxon>
        <taxon>Bacteroidota</taxon>
        <taxon>Cytophagia</taxon>
        <taxon>Cytophagales</taxon>
        <taxon>Hymenobacteraceae</taxon>
        <taxon>Adhaeribacter</taxon>
    </lineage>
</organism>
<dbReference type="OrthoDB" id="1367303at2"/>
<dbReference type="EMBL" id="PYFT01000001">
    <property type="protein sequence ID" value="PSR55140.1"/>
    <property type="molecule type" value="Genomic_DNA"/>
</dbReference>
<protein>
    <submittedName>
        <fullName evidence="1">Uncharacterized protein</fullName>
    </submittedName>
</protein>
<proteinExistence type="predicted"/>
<dbReference type="RefSeq" id="WP_106931318.1">
    <property type="nucleotide sequence ID" value="NZ_PYFT01000001.1"/>
</dbReference>
<name>A0A2T2YI15_9BACT</name>
<dbReference type="Proteomes" id="UP000240357">
    <property type="component" value="Unassembled WGS sequence"/>
</dbReference>
<evidence type="ECO:0000313" key="1">
    <source>
        <dbReference type="EMBL" id="PSR55140.1"/>
    </source>
</evidence>
<evidence type="ECO:0000313" key="2">
    <source>
        <dbReference type="Proteomes" id="UP000240357"/>
    </source>
</evidence>
<accession>A0A2T2YI15</accession>
<gene>
    <name evidence="1" type="ORF">AHMF7605_17325</name>
</gene>
<keyword evidence="2" id="KW-1185">Reference proteome</keyword>
<comment type="caution">
    <text evidence="1">The sequence shown here is derived from an EMBL/GenBank/DDBJ whole genome shotgun (WGS) entry which is preliminary data.</text>
</comment>